<dbReference type="AlphaFoldDB" id="A0A6I3IZ73"/>
<name>A0A6I3IZ73_9ACTN</name>
<sequence>MTSRVLLAVATVVGLLVLPLTASTTLRTVAAAPGARQASLTVTPPIYVPGQAVRFRGTLGKAGRRTVHLQSHMNRPGDTWLDVPSSTFRTAGDGSFDFTFTAPSMSGISYRVAGGGVATRGERFDARPQEITLTLQGADGASPFHAIAPLLPFTVLADTTPPVRSALGTPPPIPGRTVLLQERHDGNRWRTIQRGTTDSAGHATFRVAAPVLGERVLRARQERWTRGGSAIGWYASFPAYFSVLGLGGLLPRATAAATPRTAAPSRSEARPTAGERYRWGPTLFDFAWERGQDLTSPPSKGTRPRGTWLDTSDGTGRATPFNGGLVLQSKLKHGGAGDRGTTTATMRGNARSTGRWEFRLQGHAWEGGPAPFRFRLDLVPEGTPVTGCPTEAVVVADVTVGEPGLAVGVRSQRAGSQWTRRLPGLRLAEKPFNLAVEVAAKHTTWFIDGRPVATVTGARAHLGRRLVPRYSLVGADREMNGAQVDSDWQRGWSLARGRQVTSGAALTRTAYAAC</sequence>
<evidence type="ECO:0000256" key="1">
    <source>
        <dbReference type="SAM" id="MobiDB-lite"/>
    </source>
</evidence>
<dbReference type="Proteomes" id="UP000433406">
    <property type="component" value="Unassembled WGS sequence"/>
</dbReference>
<reference evidence="2 3" key="1">
    <citation type="submission" date="2019-10" db="EMBL/GenBank/DDBJ databases">
        <title>Nocardioides novel species isolated from the excrement of Marmot.</title>
        <authorList>
            <person name="Zhang G."/>
        </authorList>
    </citation>
    <scope>NUCLEOTIDE SEQUENCE [LARGE SCALE GENOMIC DNA]</scope>
    <source>
        <strain evidence="3">zg-579</strain>
    </source>
</reference>
<feature type="region of interest" description="Disordered" evidence="1">
    <location>
        <begin position="291"/>
        <end position="351"/>
    </location>
</feature>
<evidence type="ECO:0008006" key="4">
    <source>
        <dbReference type="Google" id="ProtNLM"/>
    </source>
</evidence>
<evidence type="ECO:0000313" key="2">
    <source>
        <dbReference type="EMBL" id="MTB94387.1"/>
    </source>
</evidence>
<feature type="compositionally biased region" description="Low complexity" evidence="1">
    <location>
        <begin position="339"/>
        <end position="348"/>
    </location>
</feature>
<dbReference type="RefSeq" id="WP_154614224.1">
    <property type="nucleotide sequence ID" value="NZ_CP053660.1"/>
</dbReference>
<accession>A0A6I3IZ73</accession>
<proteinExistence type="predicted"/>
<protein>
    <recommendedName>
        <fullName evidence="4">GH16 domain-containing protein</fullName>
    </recommendedName>
</protein>
<evidence type="ECO:0000313" key="3">
    <source>
        <dbReference type="Proteomes" id="UP000433406"/>
    </source>
</evidence>
<feature type="compositionally biased region" description="Low complexity" evidence="1">
    <location>
        <begin position="255"/>
        <end position="266"/>
    </location>
</feature>
<dbReference type="EMBL" id="WLCI01000005">
    <property type="protein sequence ID" value="MTB94387.1"/>
    <property type="molecule type" value="Genomic_DNA"/>
</dbReference>
<keyword evidence="3" id="KW-1185">Reference proteome</keyword>
<feature type="region of interest" description="Disordered" evidence="1">
    <location>
        <begin position="255"/>
        <end position="274"/>
    </location>
</feature>
<organism evidence="2 3">
    <name type="scientific">Nocardioides marmotae</name>
    <dbReference type="NCBI Taxonomy" id="2663857"/>
    <lineage>
        <taxon>Bacteria</taxon>
        <taxon>Bacillati</taxon>
        <taxon>Actinomycetota</taxon>
        <taxon>Actinomycetes</taxon>
        <taxon>Propionibacteriales</taxon>
        <taxon>Nocardioidaceae</taxon>
        <taxon>Nocardioides</taxon>
    </lineage>
</organism>
<comment type="caution">
    <text evidence="2">The sequence shown here is derived from an EMBL/GenBank/DDBJ whole genome shotgun (WGS) entry which is preliminary data.</text>
</comment>
<gene>
    <name evidence="2" type="ORF">GGQ22_04760</name>
</gene>